<dbReference type="PANTHER" id="PTHR22996">
    <property type="entry name" value="MAHOGUNIN"/>
    <property type="match status" value="1"/>
</dbReference>
<accession>A0A813G174</accession>
<reference evidence="4" key="1">
    <citation type="submission" date="2021-02" db="EMBL/GenBank/DDBJ databases">
        <authorList>
            <person name="Dougan E. K."/>
            <person name="Rhodes N."/>
            <person name="Thang M."/>
            <person name="Chan C."/>
        </authorList>
    </citation>
    <scope>NUCLEOTIDE SEQUENCE</scope>
</reference>
<dbReference type="GO" id="GO:0008270">
    <property type="term" value="F:zinc ion binding"/>
    <property type="evidence" value="ECO:0007669"/>
    <property type="project" value="UniProtKB-KW"/>
</dbReference>
<organism evidence="4 5">
    <name type="scientific">Polarella glacialis</name>
    <name type="common">Dinoflagellate</name>
    <dbReference type="NCBI Taxonomy" id="89957"/>
    <lineage>
        <taxon>Eukaryota</taxon>
        <taxon>Sar</taxon>
        <taxon>Alveolata</taxon>
        <taxon>Dinophyceae</taxon>
        <taxon>Suessiales</taxon>
        <taxon>Suessiaceae</taxon>
        <taxon>Polarella</taxon>
    </lineage>
</organism>
<feature type="domain" description="RING-type" evidence="3">
    <location>
        <begin position="274"/>
        <end position="317"/>
    </location>
</feature>
<dbReference type="GO" id="GO:0061630">
    <property type="term" value="F:ubiquitin protein ligase activity"/>
    <property type="evidence" value="ECO:0007669"/>
    <property type="project" value="UniProtKB-EC"/>
</dbReference>
<dbReference type="InterPro" id="IPR013083">
    <property type="entry name" value="Znf_RING/FYVE/PHD"/>
</dbReference>
<evidence type="ECO:0000313" key="4">
    <source>
        <dbReference type="EMBL" id="CAE8620197.1"/>
    </source>
</evidence>
<evidence type="ECO:0000256" key="2">
    <source>
        <dbReference type="SAM" id="MobiDB-lite"/>
    </source>
</evidence>
<keyword evidence="1" id="KW-0479">Metal-binding</keyword>
<dbReference type="GO" id="GO:0016567">
    <property type="term" value="P:protein ubiquitination"/>
    <property type="evidence" value="ECO:0007669"/>
    <property type="project" value="TreeGrafter"/>
</dbReference>
<name>A0A813G174_POLGL</name>
<gene>
    <name evidence="4" type="ORF">PGLA1383_LOCUS37760</name>
</gene>
<keyword evidence="1" id="KW-0862">Zinc</keyword>
<dbReference type="InterPro" id="IPR045194">
    <property type="entry name" value="MGRN1/RNF157-like"/>
</dbReference>
<protein>
    <recommendedName>
        <fullName evidence="3">RING-type domain-containing protein</fullName>
    </recommendedName>
</protein>
<dbReference type="PROSITE" id="PS50089">
    <property type="entry name" value="ZF_RING_2"/>
    <property type="match status" value="1"/>
</dbReference>
<dbReference type="SUPFAM" id="SSF57850">
    <property type="entry name" value="RING/U-box"/>
    <property type="match status" value="1"/>
</dbReference>
<comment type="caution">
    <text evidence="4">The sequence shown here is derived from an EMBL/GenBank/DDBJ whole genome shotgun (WGS) entry which is preliminary data.</text>
</comment>
<proteinExistence type="predicted"/>
<feature type="region of interest" description="Disordered" evidence="2">
    <location>
        <begin position="199"/>
        <end position="226"/>
    </location>
</feature>
<dbReference type="InterPro" id="IPR001841">
    <property type="entry name" value="Znf_RING"/>
</dbReference>
<dbReference type="OrthoDB" id="10261999at2759"/>
<dbReference type="PANTHER" id="PTHR22996:SF0">
    <property type="entry name" value="RE60872P-RELATED"/>
    <property type="match status" value="1"/>
</dbReference>
<dbReference type="Proteomes" id="UP000654075">
    <property type="component" value="Unassembled WGS sequence"/>
</dbReference>
<evidence type="ECO:0000259" key="3">
    <source>
        <dbReference type="PROSITE" id="PS50089"/>
    </source>
</evidence>
<feature type="non-terminal residue" evidence="4">
    <location>
        <position position="1"/>
    </location>
</feature>
<dbReference type="AlphaFoldDB" id="A0A813G174"/>
<evidence type="ECO:0000313" key="5">
    <source>
        <dbReference type="Proteomes" id="UP000654075"/>
    </source>
</evidence>
<keyword evidence="5" id="KW-1185">Reference proteome</keyword>
<dbReference type="Gene3D" id="3.30.40.10">
    <property type="entry name" value="Zinc/RING finger domain, C3HC4 (zinc finger)"/>
    <property type="match status" value="1"/>
</dbReference>
<keyword evidence="1" id="KW-0863">Zinc-finger</keyword>
<dbReference type="Pfam" id="PF13920">
    <property type="entry name" value="zf-C3HC4_3"/>
    <property type="match status" value="1"/>
</dbReference>
<sequence length="348" mass="37418">RCTKSGEGRSHSMQLPTQEVVALGHGNAMGSGHSASASRSEQVAAVNAAVALSQRCETGQVKIQLVWDKHSFEIGKGSDRHLLELSASFSAEVACELSAHFHCREKRLEQAAESGRQPLVSLDYEAADEAAPPAFKQSFEAGKHSIVLAGPRSIDLQTWPLEVFWKYKQKKADVLPIVFVLSGPGIQAVVQLTLEVPKGTEPTTSNSSCAVKPAAVPKDDEPPRSAGDTLKVKCKMIRQKVVVSGTEYVVQEVYGLADLGQDDAHDESSHGEPCVICLTNPRNTCVLPCRHLCCCEDCARLLCIGSQLRNDHCPICRGEITSVQVFGVKPMASPVVTPAADEQIPDAI</sequence>
<evidence type="ECO:0000256" key="1">
    <source>
        <dbReference type="PROSITE-ProRule" id="PRU00175"/>
    </source>
</evidence>
<dbReference type="EMBL" id="CAJNNV010027384">
    <property type="protein sequence ID" value="CAE8620197.1"/>
    <property type="molecule type" value="Genomic_DNA"/>
</dbReference>